<dbReference type="AlphaFoldDB" id="A0A4Y2RAX6"/>
<evidence type="ECO:0000313" key="1">
    <source>
        <dbReference type="EMBL" id="GBN72917.1"/>
    </source>
</evidence>
<accession>A0A4Y2RAX6</accession>
<keyword evidence="2" id="KW-1185">Reference proteome</keyword>
<dbReference type="EMBL" id="BGPR01016419">
    <property type="protein sequence ID" value="GBN72917.1"/>
    <property type="molecule type" value="Genomic_DNA"/>
</dbReference>
<reference evidence="1 2" key="1">
    <citation type="journal article" date="2019" name="Sci. Rep.">
        <title>Orb-weaving spider Araneus ventricosus genome elucidates the spidroin gene catalogue.</title>
        <authorList>
            <person name="Kono N."/>
            <person name="Nakamura H."/>
            <person name="Ohtoshi R."/>
            <person name="Moran D.A.P."/>
            <person name="Shinohara A."/>
            <person name="Yoshida Y."/>
            <person name="Fujiwara M."/>
            <person name="Mori M."/>
            <person name="Tomita M."/>
            <person name="Arakawa K."/>
        </authorList>
    </citation>
    <scope>NUCLEOTIDE SEQUENCE [LARGE SCALE GENOMIC DNA]</scope>
</reference>
<organism evidence="1 2">
    <name type="scientific">Araneus ventricosus</name>
    <name type="common">Orbweaver spider</name>
    <name type="synonym">Epeira ventricosa</name>
    <dbReference type="NCBI Taxonomy" id="182803"/>
    <lineage>
        <taxon>Eukaryota</taxon>
        <taxon>Metazoa</taxon>
        <taxon>Ecdysozoa</taxon>
        <taxon>Arthropoda</taxon>
        <taxon>Chelicerata</taxon>
        <taxon>Arachnida</taxon>
        <taxon>Araneae</taxon>
        <taxon>Araneomorphae</taxon>
        <taxon>Entelegynae</taxon>
        <taxon>Araneoidea</taxon>
        <taxon>Araneidae</taxon>
        <taxon>Araneus</taxon>
    </lineage>
</organism>
<proteinExistence type="predicted"/>
<comment type="caution">
    <text evidence="1">The sequence shown here is derived from an EMBL/GenBank/DDBJ whole genome shotgun (WGS) entry which is preliminary data.</text>
</comment>
<sequence length="149" mass="17400">MQGIFLTDTTQSNLQLGLSDEIPPNFSRELMPTWEKGFCEKLVLKGSLPSYNNKKAGVENLIILESGERRITEDFLRIKEELTMIRTTALQAVALQVWEKWGIEYNQFVETAHHFLFLKRSRKSAPWNVNIFLNLKGIRLEFLYMLSYI</sequence>
<dbReference type="Proteomes" id="UP000499080">
    <property type="component" value="Unassembled WGS sequence"/>
</dbReference>
<evidence type="ECO:0000313" key="2">
    <source>
        <dbReference type="Proteomes" id="UP000499080"/>
    </source>
</evidence>
<protein>
    <submittedName>
        <fullName evidence="1">Uncharacterized protein</fullName>
    </submittedName>
</protein>
<gene>
    <name evidence="1" type="ORF">AVEN_176136_1</name>
</gene>
<name>A0A4Y2RAX6_ARAVE</name>